<reference evidence="3 4" key="1">
    <citation type="submission" date="2019-02" db="EMBL/GenBank/DDBJ databases">
        <title>Prokaryotic population dynamics and viral predation in marine succession experiment using metagenomics: the confinement effect.</title>
        <authorList>
            <person name="Haro-Moreno J.M."/>
            <person name="Rodriguez-Valera F."/>
            <person name="Lopez-Perez M."/>
        </authorList>
    </citation>
    <scope>NUCLEOTIDE SEQUENCE [LARGE SCALE GENOMIC DNA]</scope>
    <source>
        <strain evidence="3">MED-G169</strain>
    </source>
</reference>
<dbReference type="InterPro" id="IPR006976">
    <property type="entry name" value="VanZ-like"/>
</dbReference>
<evidence type="ECO:0000313" key="4">
    <source>
        <dbReference type="Proteomes" id="UP000318148"/>
    </source>
</evidence>
<organism evidence="3 4">
    <name type="scientific">SAR92 clade bacterium</name>
    <dbReference type="NCBI Taxonomy" id="2315479"/>
    <lineage>
        <taxon>Bacteria</taxon>
        <taxon>Pseudomonadati</taxon>
        <taxon>Pseudomonadota</taxon>
        <taxon>Gammaproteobacteria</taxon>
        <taxon>Cellvibrionales</taxon>
        <taxon>Porticoccaceae</taxon>
        <taxon>SAR92 clade</taxon>
    </lineage>
</organism>
<accession>A0A520LPL0</accession>
<evidence type="ECO:0000259" key="2">
    <source>
        <dbReference type="Pfam" id="PF04892"/>
    </source>
</evidence>
<proteinExistence type="predicted"/>
<feature type="domain" description="VanZ-like" evidence="2">
    <location>
        <begin position="16"/>
        <end position="105"/>
    </location>
</feature>
<dbReference type="PANTHER" id="PTHR28008">
    <property type="entry name" value="DOMAIN PROTEIN, PUTATIVE (AFU_ORTHOLOGUE AFUA_3G10980)-RELATED"/>
    <property type="match status" value="1"/>
</dbReference>
<dbReference type="Proteomes" id="UP000318148">
    <property type="component" value="Unassembled WGS sequence"/>
</dbReference>
<feature type="transmembrane region" description="Helical" evidence="1">
    <location>
        <begin position="87"/>
        <end position="108"/>
    </location>
</feature>
<evidence type="ECO:0000313" key="3">
    <source>
        <dbReference type="EMBL" id="RZO08250.1"/>
    </source>
</evidence>
<evidence type="ECO:0000256" key="1">
    <source>
        <dbReference type="SAM" id="Phobius"/>
    </source>
</evidence>
<keyword evidence="1" id="KW-1133">Transmembrane helix</keyword>
<feature type="transmembrane region" description="Helical" evidence="1">
    <location>
        <begin position="61"/>
        <end position="81"/>
    </location>
</feature>
<dbReference type="NCBIfam" id="NF037970">
    <property type="entry name" value="vanZ_1"/>
    <property type="match status" value="1"/>
</dbReference>
<name>A0A520LPL0_9GAMM</name>
<comment type="caution">
    <text evidence="3">The sequence shown here is derived from an EMBL/GenBank/DDBJ whole genome shotgun (WGS) entry which is preliminary data.</text>
</comment>
<sequence length="119" mass="13875">MISRYLFWATLISITFLSLKEISQEIVPGLPFIDKFIHFFVYLFLSLLLLKGYSKNFSPQFLTILLFFYGSSIELLQGFTIYRSAEIADLIANLLGIVFGVLIHKYLYKHLKKGSYEKF</sequence>
<dbReference type="PANTHER" id="PTHR28008:SF1">
    <property type="entry name" value="DOMAIN PROTEIN, PUTATIVE (AFU_ORTHOLOGUE AFUA_3G10980)-RELATED"/>
    <property type="match status" value="1"/>
</dbReference>
<keyword evidence="1" id="KW-0812">Transmembrane</keyword>
<protein>
    <submittedName>
        <fullName evidence="3">VanZ family protein</fullName>
    </submittedName>
</protein>
<keyword evidence="1" id="KW-0472">Membrane</keyword>
<dbReference type="AlphaFoldDB" id="A0A520LPL0"/>
<feature type="transmembrane region" description="Helical" evidence="1">
    <location>
        <begin position="36"/>
        <end position="54"/>
    </location>
</feature>
<gene>
    <name evidence="3" type="ORF">EVB02_00785</name>
</gene>
<dbReference type="Pfam" id="PF04892">
    <property type="entry name" value="VanZ"/>
    <property type="match status" value="1"/>
</dbReference>
<dbReference type="EMBL" id="SHBO01000005">
    <property type="protein sequence ID" value="RZO08250.1"/>
    <property type="molecule type" value="Genomic_DNA"/>
</dbReference>